<dbReference type="Proteomes" id="UP000269352">
    <property type="component" value="Unassembled WGS sequence"/>
</dbReference>
<dbReference type="GO" id="GO:0006397">
    <property type="term" value="P:mRNA processing"/>
    <property type="evidence" value="ECO:0007669"/>
    <property type="project" value="UniProtKB-KW"/>
</dbReference>
<evidence type="ECO:0000313" key="6">
    <source>
        <dbReference type="Proteomes" id="UP000269352"/>
    </source>
</evidence>
<dbReference type="SMART" id="SM00360">
    <property type="entry name" value="RRM"/>
    <property type="match status" value="1"/>
</dbReference>
<keyword evidence="2" id="KW-0694">RNA-binding</keyword>
<dbReference type="EMBL" id="BGZN01000009">
    <property type="protein sequence ID" value="GBR73352.1"/>
    <property type="molecule type" value="Genomic_DNA"/>
</dbReference>
<dbReference type="GO" id="GO:0003723">
    <property type="term" value="F:RNA binding"/>
    <property type="evidence" value="ECO:0007669"/>
    <property type="project" value="UniProtKB-KW"/>
</dbReference>
<feature type="domain" description="RRM" evidence="4">
    <location>
        <begin position="19"/>
        <end position="98"/>
    </location>
</feature>
<reference evidence="5 6" key="1">
    <citation type="journal article" date="2019" name="ISME J.">
        <title>Genome analyses of uncultured TG2/ZB3 bacteria in 'Margulisbacteria' specifically attached to ectosymbiotic spirochetes of protists in the termite gut.</title>
        <authorList>
            <person name="Utami Y.D."/>
            <person name="Kuwahara H."/>
            <person name="Igai K."/>
            <person name="Murakami T."/>
            <person name="Sugaya K."/>
            <person name="Morikawa T."/>
            <person name="Nagura Y."/>
            <person name="Yuki M."/>
            <person name="Deevong P."/>
            <person name="Inoue T."/>
            <person name="Kihara K."/>
            <person name="Lo N."/>
            <person name="Yamada A."/>
            <person name="Ohkuma M."/>
            <person name="Hongoh Y."/>
        </authorList>
    </citation>
    <scope>NUCLEOTIDE SEQUENCE [LARGE SCALE GENOMIC DNA]</scope>
    <source>
        <strain evidence="5">NkOx7-01</strain>
    </source>
</reference>
<dbReference type="PANTHER" id="PTHR48028:SF4">
    <property type="entry name" value="SC35-LIKE SPLICING FACTOR"/>
    <property type="match status" value="1"/>
</dbReference>
<dbReference type="GO" id="GO:0008380">
    <property type="term" value="P:RNA splicing"/>
    <property type="evidence" value="ECO:0007669"/>
    <property type="project" value="UniProtKB-KW"/>
</dbReference>
<keyword evidence="1" id="KW-0507">mRNA processing</keyword>
<proteinExistence type="predicted"/>
<evidence type="ECO:0000256" key="3">
    <source>
        <dbReference type="ARBA" id="ARBA00023187"/>
    </source>
</evidence>
<dbReference type="InterPro" id="IPR051106">
    <property type="entry name" value="RNA-bind/splicing_reg"/>
</dbReference>
<dbReference type="AlphaFoldDB" id="A0A388T9W1"/>
<keyword evidence="6" id="KW-1185">Reference proteome</keyword>
<gene>
    <name evidence="5" type="ORF">NO1_0749</name>
</gene>
<evidence type="ECO:0000313" key="5">
    <source>
        <dbReference type="EMBL" id="GBR73352.1"/>
    </source>
</evidence>
<dbReference type="InterPro" id="IPR000504">
    <property type="entry name" value="RRM_dom"/>
</dbReference>
<organism evidence="5 6">
    <name type="scientific">Termititenax aidoneus</name>
    <dbReference type="NCBI Taxonomy" id="2218524"/>
    <lineage>
        <taxon>Bacteria</taxon>
        <taxon>Bacillati</taxon>
        <taxon>Candidatus Margulisiibacteriota</taxon>
        <taxon>Candidatus Termititenacia</taxon>
        <taxon>Candidatus Termititenacales</taxon>
        <taxon>Candidatus Termititenacaceae</taxon>
        <taxon>Candidatus Termititenax</taxon>
    </lineage>
</organism>
<dbReference type="InterPro" id="IPR035979">
    <property type="entry name" value="RBD_domain_sf"/>
</dbReference>
<dbReference type="SUPFAM" id="SSF54928">
    <property type="entry name" value="RNA-binding domain, RBD"/>
    <property type="match status" value="1"/>
</dbReference>
<evidence type="ECO:0000256" key="2">
    <source>
        <dbReference type="ARBA" id="ARBA00022884"/>
    </source>
</evidence>
<evidence type="ECO:0000256" key="1">
    <source>
        <dbReference type="ARBA" id="ARBA00022664"/>
    </source>
</evidence>
<dbReference type="PROSITE" id="PS50102">
    <property type="entry name" value="RRM"/>
    <property type="match status" value="1"/>
</dbReference>
<keyword evidence="3" id="KW-0508">mRNA splicing</keyword>
<dbReference type="Pfam" id="PF00076">
    <property type="entry name" value="RRM_1"/>
    <property type="match status" value="1"/>
</dbReference>
<dbReference type="Gene3D" id="3.30.70.330">
    <property type="match status" value="1"/>
</dbReference>
<sequence length="108" mass="12212">MELDIVENNSQEISQEKVAQIYLGNVPWKASPEDISMLLSTQANLQVKDVRIVKEKNTGRSRGFAFVDIVNKDPEAVVKNAPELVLQGRTLTVKYANARKEKPREFNL</sequence>
<dbReference type="PANTHER" id="PTHR48028">
    <property type="entry name" value="GLYCINE-RICH RNA-BINDING PROTEIN RZ1A"/>
    <property type="match status" value="1"/>
</dbReference>
<dbReference type="InterPro" id="IPR012677">
    <property type="entry name" value="Nucleotide-bd_a/b_plait_sf"/>
</dbReference>
<comment type="caution">
    <text evidence="5">The sequence shown here is derived from an EMBL/GenBank/DDBJ whole genome shotgun (WGS) entry which is preliminary data.</text>
</comment>
<protein>
    <submittedName>
        <fullName evidence="5">RNA-binding proteins RRM domain</fullName>
    </submittedName>
</protein>
<name>A0A388T9W1_TERA1</name>
<evidence type="ECO:0000259" key="4">
    <source>
        <dbReference type="PROSITE" id="PS50102"/>
    </source>
</evidence>
<accession>A0A388T9W1</accession>